<dbReference type="EMBL" id="HBEY01019467">
    <property type="protein sequence ID" value="CAD8605997.1"/>
    <property type="molecule type" value="Transcribed_RNA"/>
</dbReference>
<gene>
    <name evidence="2" type="ORF">CPEL01642_LOCUS9332</name>
</gene>
<sequence>MLRGEPLAMNALPVAPPPMPQSTLVPLLPQQPRQLSSASAAAASPMPRIREPLELMYPIMTQAERDAFCPSAPWWTAPVIIGGSGGSGTRGSALLMHRLGVGITCEHSILDPSVVSELQHCNHANDFDLLSGKPRRAPSLVWLVGGANTSSCAVTDAQCSSLLAQPNTSSDLINLRRAVLPQYRKNLRWGMKNPHFTYMHKWLVRVFPCMAYVHTLRGVPEMVRNADHLTNRFTEAASFGVLPQNATKERRVSATVQARLADYLLLVNSGLAWWASRCMPHQIVYLPVMKISRCISNSCSAFNAEQLARVLRLDPNETLRQVQAFAVASHNVTLRSHAEALTRPLLIKQERVELLRWPPPLSVLSGERSCKCKEPRRVLLSRGDGVPILGDPGNAGSADEVSTYLTSSR</sequence>
<dbReference type="SUPFAM" id="SSF142764">
    <property type="entry name" value="YgbK-like"/>
    <property type="match status" value="1"/>
</dbReference>
<evidence type="ECO:0000313" key="2">
    <source>
        <dbReference type="EMBL" id="CAD8605997.1"/>
    </source>
</evidence>
<proteinExistence type="predicted"/>
<accession>A0A7S0L976</accession>
<dbReference type="AlphaFoldDB" id="A0A7S0L976"/>
<dbReference type="Gene3D" id="3.40.50.300">
    <property type="entry name" value="P-loop containing nucleotide triphosphate hydrolases"/>
    <property type="match status" value="1"/>
</dbReference>
<protein>
    <submittedName>
        <fullName evidence="2">Uncharacterized protein</fullName>
    </submittedName>
</protein>
<name>A0A7S0L976_9EUKA</name>
<dbReference type="InterPro" id="IPR027417">
    <property type="entry name" value="P-loop_NTPase"/>
</dbReference>
<organism evidence="2">
    <name type="scientific">Coccolithus braarudii</name>
    <dbReference type="NCBI Taxonomy" id="221442"/>
    <lineage>
        <taxon>Eukaryota</taxon>
        <taxon>Haptista</taxon>
        <taxon>Haptophyta</taxon>
        <taxon>Prymnesiophyceae</taxon>
        <taxon>Coccolithales</taxon>
        <taxon>Coccolithaceae</taxon>
        <taxon>Coccolithus</taxon>
    </lineage>
</organism>
<evidence type="ECO:0000256" key="1">
    <source>
        <dbReference type="SAM" id="MobiDB-lite"/>
    </source>
</evidence>
<reference evidence="2" key="1">
    <citation type="submission" date="2021-01" db="EMBL/GenBank/DDBJ databases">
        <authorList>
            <person name="Corre E."/>
            <person name="Pelletier E."/>
            <person name="Niang G."/>
            <person name="Scheremetjew M."/>
            <person name="Finn R."/>
            <person name="Kale V."/>
            <person name="Holt S."/>
            <person name="Cochrane G."/>
            <person name="Meng A."/>
            <person name="Brown T."/>
            <person name="Cohen L."/>
        </authorList>
    </citation>
    <scope>NUCLEOTIDE SEQUENCE</scope>
    <source>
        <strain evidence="2">PLY182g</strain>
    </source>
</reference>
<feature type="region of interest" description="Disordered" evidence="1">
    <location>
        <begin position="390"/>
        <end position="409"/>
    </location>
</feature>